<evidence type="ECO:0000256" key="1">
    <source>
        <dbReference type="ARBA" id="ARBA00001938"/>
    </source>
</evidence>
<evidence type="ECO:0000313" key="10">
    <source>
        <dbReference type="EMBL" id="MDA5107516.1"/>
    </source>
</evidence>
<feature type="domain" description="Lipoyl-binding" evidence="8">
    <location>
        <begin position="2"/>
        <end position="77"/>
    </location>
</feature>
<dbReference type="PANTHER" id="PTHR43178:SF5">
    <property type="entry name" value="LIPOAMIDE ACYLTRANSFERASE COMPONENT OF BRANCHED-CHAIN ALPHA-KETO ACID DEHYDROGENASE COMPLEX, MITOCHONDRIAL"/>
    <property type="match status" value="1"/>
</dbReference>
<dbReference type="Gene3D" id="3.30.559.10">
    <property type="entry name" value="Chloramphenicol acetyltransferase-like domain"/>
    <property type="match status" value="1"/>
</dbReference>
<feature type="region of interest" description="Disordered" evidence="7">
    <location>
        <begin position="113"/>
        <end position="138"/>
    </location>
</feature>
<proteinExistence type="inferred from homology"/>
<organism evidence="10 11">
    <name type="scientific">Brevibacillus thermoruber</name>
    <dbReference type="NCBI Taxonomy" id="33942"/>
    <lineage>
        <taxon>Bacteria</taxon>
        <taxon>Bacillati</taxon>
        <taxon>Bacillota</taxon>
        <taxon>Bacilli</taxon>
        <taxon>Bacillales</taxon>
        <taxon>Paenibacillaceae</taxon>
        <taxon>Brevibacillus</taxon>
    </lineage>
</organism>
<dbReference type="SUPFAM" id="SSF47005">
    <property type="entry name" value="Peripheral subunit-binding domain of 2-oxo acid dehydrogenase complex"/>
    <property type="match status" value="1"/>
</dbReference>
<dbReference type="InterPro" id="IPR001078">
    <property type="entry name" value="2-oxoacid_DH_actylTfrase"/>
</dbReference>
<dbReference type="GO" id="GO:0005737">
    <property type="term" value="C:cytoplasm"/>
    <property type="evidence" value="ECO:0007669"/>
    <property type="project" value="TreeGrafter"/>
</dbReference>
<dbReference type="FunFam" id="3.30.559.10:FF:000040">
    <property type="entry name" value="Dihydrolipoamide acetyltransferase component of pyruvate dehydrogenase complex"/>
    <property type="match status" value="1"/>
</dbReference>
<keyword evidence="3 6" id="KW-0808">Transferase</keyword>
<dbReference type="AlphaFoldDB" id="A0A9X3TN35"/>
<sequence>MAHEVIMPKLGMAMVEGTVIAWKKRAGDAVKKGEGIVEISSEKIEMEVEAPADGVLLRIDVAEGGVVPYGTVLGVVGQPNETAAAVPAAVSAAAQVESAASLAAAEPTTSATAATGAPAAGGAPVLAGGAPARSREGVKISPVARKMAEEAGLDYTNIAGSGPQGRITKEDIEAALAARENEGNAPAGQAAADEGPIGETGAEHIPVTGMRRVIAERMQNSLMQSAQLTMTAHADVTDLLRMKEQVSGEMQDRYGVKLTVTDLIARAAVLALSRHKEMNSAFLGDRIERYEEVHLGIAVALEKGLVVPVIRRAGKLSIAELSREIKSLGVRARQNQLAPDEMKGSTFTITNLGGYGVETFTPILNPPETGILGVGAVRDTPVFVGDELVRRSMLPLSLTFDHRVLDGAPAAAFLAAVKRYLEEPYSLLL</sequence>
<dbReference type="InterPro" id="IPR050743">
    <property type="entry name" value="2-oxoacid_DH_E2_comp"/>
</dbReference>
<dbReference type="Gene3D" id="4.10.320.10">
    <property type="entry name" value="E3-binding domain"/>
    <property type="match status" value="1"/>
</dbReference>
<evidence type="ECO:0000259" key="9">
    <source>
        <dbReference type="PROSITE" id="PS51826"/>
    </source>
</evidence>
<dbReference type="InterPro" id="IPR036625">
    <property type="entry name" value="E3-bd_dom_sf"/>
</dbReference>
<protein>
    <recommendedName>
        <fullName evidence="6">Dihydrolipoamide acetyltransferase component of pyruvate dehydrogenase complex</fullName>
        <ecNumber evidence="6">2.3.1.-</ecNumber>
    </recommendedName>
</protein>
<dbReference type="GO" id="GO:0016407">
    <property type="term" value="F:acetyltransferase activity"/>
    <property type="evidence" value="ECO:0007669"/>
    <property type="project" value="TreeGrafter"/>
</dbReference>
<dbReference type="InterPro" id="IPR004167">
    <property type="entry name" value="PSBD"/>
</dbReference>
<evidence type="ECO:0000256" key="3">
    <source>
        <dbReference type="ARBA" id="ARBA00022679"/>
    </source>
</evidence>
<evidence type="ECO:0000256" key="6">
    <source>
        <dbReference type="RuleBase" id="RU003423"/>
    </source>
</evidence>
<reference evidence="10" key="1">
    <citation type="submission" date="2022-12" db="EMBL/GenBank/DDBJ databases">
        <title>Draft genome sequence of the thermophilic strain Brevibacillus thermoruber HT42, isolated from Los Humeros, Puebla, Mexico, with biotechnological potential.</title>
        <authorList>
            <person name="Lara Sanchez J."/>
            <person name="Solis Palacios R."/>
            <person name="Bustos Baena A.S."/>
            <person name="Ruz Baez A.E."/>
            <person name="Espinosa Luna G."/>
            <person name="Oliart Ros R.M."/>
        </authorList>
    </citation>
    <scope>NUCLEOTIDE SEQUENCE</scope>
    <source>
        <strain evidence="10">HT42</strain>
    </source>
</reference>
<feature type="compositionally biased region" description="Low complexity" evidence="7">
    <location>
        <begin position="113"/>
        <end position="132"/>
    </location>
</feature>
<evidence type="ECO:0000256" key="2">
    <source>
        <dbReference type="ARBA" id="ARBA00007317"/>
    </source>
</evidence>
<dbReference type="PROSITE" id="PS50968">
    <property type="entry name" value="BIOTINYL_LIPOYL"/>
    <property type="match status" value="1"/>
</dbReference>
<dbReference type="PANTHER" id="PTHR43178">
    <property type="entry name" value="DIHYDROLIPOAMIDE ACETYLTRANSFERASE COMPONENT OF PYRUVATE DEHYDROGENASE COMPLEX"/>
    <property type="match status" value="1"/>
</dbReference>
<evidence type="ECO:0000256" key="5">
    <source>
        <dbReference type="ARBA" id="ARBA00023315"/>
    </source>
</evidence>
<evidence type="ECO:0000256" key="4">
    <source>
        <dbReference type="ARBA" id="ARBA00022823"/>
    </source>
</evidence>
<evidence type="ECO:0000256" key="7">
    <source>
        <dbReference type="SAM" id="MobiDB-lite"/>
    </source>
</evidence>
<gene>
    <name evidence="10" type="ORF">O3V59_04020</name>
</gene>
<name>A0A9X3TN35_9BACL</name>
<dbReference type="RefSeq" id="WP_271139533.1">
    <property type="nucleotide sequence ID" value="NZ_JAPYYP010000003.1"/>
</dbReference>
<dbReference type="SUPFAM" id="SSF51230">
    <property type="entry name" value="Single hybrid motif"/>
    <property type="match status" value="1"/>
</dbReference>
<dbReference type="EC" id="2.3.1.-" evidence="6"/>
<keyword evidence="11" id="KW-1185">Reference proteome</keyword>
<dbReference type="CDD" id="cd06849">
    <property type="entry name" value="lipoyl_domain"/>
    <property type="match status" value="1"/>
</dbReference>
<dbReference type="Pfam" id="PF02817">
    <property type="entry name" value="E3_binding"/>
    <property type="match status" value="1"/>
</dbReference>
<comment type="similarity">
    <text evidence="2 6">Belongs to the 2-oxoacid dehydrogenase family.</text>
</comment>
<evidence type="ECO:0000259" key="8">
    <source>
        <dbReference type="PROSITE" id="PS50968"/>
    </source>
</evidence>
<evidence type="ECO:0000313" key="11">
    <source>
        <dbReference type="Proteomes" id="UP001151071"/>
    </source>
</evidence>
<dbReference type="Gene3D" id="2.40.50.100">
    <property type="match status" value="1"/>
</dbReference>
<dbReference type="PROSITE" id="PS51826">
    <property type="entry name" value="PSBD"/>
    <property type="match status" value="1"/>
</dbReference>
<dbReference type="Proteomes" id="UP001151071">
    <property type="component" value="Unassembled WGS sequence"/>
</dbReference>
<keyword evidence="4 6" id="KW-0450">Lipoyl</keyword>
<dbReference type="SUPFAM" id="SSF52777">
    <property type="entry name" value="CoA-dependent acyltransferases"/>
    <property type="match status" value="1"/>
</dbReference>
<dbReference type="InterPro" id="IPR023213">
    <property type="entry name" value="CAT-like_dom_sf"/>
</dbReference>
<dbReference type="InterPro" id="IPR011053">
    <property type="entry name" value="Single_hybrid_motif"/>
</dbReference>
<dbReference type="Pfam" id="PF00364">
    <property type="entry name" value="Biotin_lipoyl"/>
    <property type="match status" value="1"/>
</dbReference>
<dbReference type="EMBL" id="JAPYYP010000003">
    <property type="protein sequence ID" value="MDA5107516.1"/>
    <property type="molecule type" value="Genomic_DNA"/>
</dbReference>
<keyword evidence="5 6" id="KW-0012">Acyltransferase</keyword>
<feature type="domain" description="Peripheral subunit-binding (PSBD)" evidence="9">
    <location>
        <begin position="139"/>
        <end position="176"/>
    </location>
</feature>
<dbReference type="InterPro" id="IPR000089">
    <property type="entry name" value="Biotin_lipoyl"/>
</dbReference>
<comment type="caution">
    <text evidence="10">The sequence shown here is derived from an EMBL/GenBank/DDBJ whole genome shotgun (WGS) entry which is preliminary data.</text>
</comment>
<comment type="cofactor">
    <cofactor evidence="1 6">
        <name>(R)-lipoate</name>
        <dbReference type="ChEBI" id="CHEBI:83088"/>
    </cofactor>
</comment>
<dbReference type="GO" id="GO:0031405">
    <property type="term" value="F:lipoic acid binding"/>
    <property type="evidence" value="ECO:0007669"/>
    <property type="project" value="TreeGrafter"/>
</dbReference>
<dbReference type="Pfam" id="PF00198">
    <property type="entry name" value="2-oxoacid_dh"/>
    <property type="match status" value="1"/>
</dbReference>
<accession>A0A9X3TN35</accession>